<dbReference type="GO" id="GO:0010008">
    <property type="term" value="C:endosome membrane"/>
    <property type="evidence" value="ECO:0007669"/>
    <property type="project" value="TreeGrafter"/>
</dbReference>
<name>A0A183BFQ7_9TREM</name>
<keyword evidence="2" id="KW-1133">Transmembrane helix</keyword>
<feature type="compositionally biased region" description="Low complexity" evidence="1">
    <location>
        <begin position="1"/>
        <end position="15"/>
    </location>
</feature>
<dbReference type="EMBL" id="UZAN01073980">
    <property type="protein sequence ID" value="VDP95448.1"/>
    <property type="molecule type" value="Genomic_DNA"/>
</dbReference>
<evidence type="ECO:0000313" key="5">
    <source>
        <dbReference type="WBParaSite" id="ECPE_0001809001-mRNA-1"/>
    </source>
</evidence>
<keyword evidence="4" id="KW-1185">Reference proteome</keyword>
<dbReference type="GO" id="GO:0070772">
    <property type="term" value="C:PAS complex"/>
    <property type="evidence" value="ECO:0007669"/>
    <property type="project" value="InterPro"/>
</dbReference>
<keyword evidence="2" id="KW-0472">Membrane</keyword>
<gene>
    <name evidence="3" type="ORF">ECPE_LOCUS18041</name>
</gene>
<dbReference type="InterPro" id="IPR026825">
    <property type="entry name" value="Vac14"/>
</dbReference>
<evidence type="ECO:0000313" key="3">
    <source>
        <dbReference type="EMBL" id="VDP95448.1"/>
    </source>
</evidence>
<reference evidence="3 4" key="2">
    <citation type="submission" date="2018-11" db="EMBL/GenBank/DDBJ databases">
        <authorList>
            <consortium name="Pathogen Informatics"/>
        </authorList>
    </citation>
    <scope>NUCLEOTIDE SEQUENCE [LARGE SCALE GENOMIC DNA]</scope>
    <source>
        <strain evidence="3 4">Egypt</strain>
    </source>
</reference>
<dbReference type="OrthoDB" id="5574975at2759"/>
<sequence>MDTSSQSASLTQASSGTNSASLSGFISSGEQLQQRTALTWIRAFVMLDPKHLLPFASGIIGAVLPCFVMGGGADGVKDRKGDLLNPFARFLFIVVELSKFCPGLMLKLIVASSSKVVDIALLSILETAVRINETLLTFVSEANDLHGNGTSENRESTPRCVSASPLEQTNQKNEAPIRAIHAGVNLNEPSIRCTRTKSTTRQDVTSLRSRVICTDAILEATCRLLNHQGLLTRLAALRWIEVLTKVRLKEVLSHISDLLPLMLNLLSDSASEFMVDAILETVFGADSNPTLNFS</sequence>
<dbReference type="GO" id="GO:0006661">
    <property type="term" value="P:phosphatidylinositol biosynthetic process"/>
    <property type="evidence" value="ECO:0007669"/>
    <property type="project" value="InterPro"/>
</dbReference>
<feature type="transmembrane region" description="Helical" evidence="2">
    <location>
        <begin position="52"/>
        <end position="70"/>
    </location>
</feature>
<accession>A0A183BFQ7</accession>
<feature type="region of interest" description="Disordered" evidence="1">
    <location>
        <begin position="1"/>
        <end position="21"/>
    </location>
</feature>
<keyword evidence="2" id="KW-0812">Transmembrane</keyword>
<organism evidence="5">
    <name type="scientific">Echinostoma caproni</name>
    <dbReference type="NCBI Taxonomy" id="27848"/>
    <lineage>
        <taxon>Eukaryota</taxon>
        <taxon>Metazoa</taxon>
        <taxon>Spiralia</taxon>
        <taxon>Lophotrochozoa</taxon>
        <taxon>Platyhelminthes</taxon>
        <taxon>Trematoda</taxon>
        <taxon>Digenea</taxon>
        <taxon>Plagiorchiida</taxon>
        <taxon>Echinostomata</taxon>
        <taxon>Echinostomatoidea</taxon>
        <taxon>Echinostomatidae</taxon>
        <taxon>Echinostoma</taxon>
    </lineage>
</organism>
<feature type="transmembrane region" description="Helical" evidence="2">
    <location>
        <begin position="90"/>
        <end position="110"/>
    </location>
</feature>
<dbReference type="WBParaSite" id="ECPE_0001809001-mRNA-1">
    <property type="protein sequence ID" value="ECPE_0001809001-mRNA-1"/>
    <property type="gene ID" value="ECPE_0001809001"/>
</dbReference>
<dbReference type="PANTHER" id="PTHR16023:SF0">
    <property type="entry name" value="PROTEIN VAC14 HOMOLOG"/>
    <property type="match status" value="1"/>
</dbReference>
<dbReference type="SUPFAM" id="SSF48371">
    <property type="entry name" value="ARM repeat"/>
    <property type="match status" value="1"/>
</dbReference>
<evidence type="ECO:0000256" key="2">
    <source>
        <dbReference type="SAM" id="Phobius"/>
    </source>
</evidence>
<dbReference type="InterPro" id="IPR016024">
    <property type="entry name" value="ARM-type_fold"/>
</dbReference>
<protein>
    <submittedName>
        <fullName evidence="5">Vac14_Fig4_bd domain-containing protein</fullName>
    </submittedName>
</protein>
<evidence type="ECO:0000256" key="1">
    <source>
        <dbReference type="SAM" id="MobiDB-lite"/>
    </source>
</evidence>
<dbReference type="AlphaFoldDB" id="A0A183BFQ7"/>
<evidence type="ECO:0000313" key="4">
    <source>
        <dbReference type="Proteomes" id="UP000272942"/>
    </source>
</evidence>
<dbReference type="PANTHER" id="PTHR16023">
    <property type="entry name" value="TAX1 BINDING PROTEIN-RELATED"/>
    <property type="match status" value="1"/>
</dbReference>
<reference evidence="5" key="1">
    <citation type="submission" date="2016-06" db="UniProtKB">
        <authorList>
            <consortium name="WormBaseParasite"/>
        </authorList>
    </citation>
    <scope>IDENTIFICATION</scope>
</reference>
<dbReference type="Proteomes" id="UP000272942">
    <property type="component" value="Unassembled WGS sequence"/>
</dbReference>
<proteinExistence type="predicted"/>